<proteinExistence type="predicted"/>
<keyword evidence="1" id="KW-0472">Membrane</keyword>
<keyword evidence="3" id="KW-1185">Reference proteome</keyword>
<dbReference type="Pfam" id="PF05137">
    <property type="entry name" value="PilN"/>
    <property type="match status" value="1"/>
</dbReference>
<reference evidence="2 3" key="1">
    <citation type="submission" date="2021-04" db="EMBL/GenBank/DDBJ databases">
        <title>The complete genome sequence of Neokomagataea sp. TBRC 2177.</title>
        <authorList>
            <person name="Charoenyingcharoen P."/>
            <person name="Yukphan P."/>
        </authorList>
    </citation>
    <scope>NUCLEOTIDE SEQUENCE [LARGE SCALE GENOMIC DNA]</scope>
    <source>
        <strain evidence="2 3">TBRC 2177</strain>
    </source>
</reference>
<organism evidence="2 3">
    <name type="scientific">Neokomagataea anthophila</name>
    <dbReference type="NCBI Taxonomy" id="2826925"/>
    <lineage>
        <taxon>Bacteria</taxon>
        <taxon>Pseudomonadati</taxon>
        <taxon>Pseudomonadota</taxon>
        <taxon>Alphaproteobacteria</taxon>
        <taxon>Acetobacterales</taxon>
        <taxon>Acetobacteraceae</taxon>
        <taxon>Neokomagataea</taxon>
    </lineage>
</organism>
<comment type="caution">
    <text evidence="2">The sequence shown here is derived from an EMBL/GenBank/DDBJ whole genome shotgun (WGS) entry which is preliminary data.</text>
</comment>
<dbReference type="InterPro" id="IPR052534">
    <property type="entry name" value="Extracell_DNA_Util/SecSys_Comp"/>
</dbReference>
<dbReference type="Proteomes" id="UP000677812">
    <property type="component" value="Unassembled WGS sequence"/>
</dbReference>
<dbReference type="PANTHER" id="PTHR40278:SF1">
    <property type="entry name" value="DNA UTILIZATION PROTEIN HOFN"/>
    <property type="match status" value="1"/>
</dbReference>
<evidence type="ECO:0000313" key="3">
    <source>
        <dbReference type="Proteomes" id="UP000677812"/>
    </source>
</evidence>
<accession>A0ABS5E9J9</accession>
<name>A0ABS5E9J9_9PROT</name>
<dbReference type="EMBL" id="JAGRQH010000010">
    <property type="protein sequence ID" value="MBR0560589.1"/>
    <property type="molecule type" value="Genomic_DNA"/>
</dbReference>
<dbReference type="PANTHER" id="PTHR40278">
    <property type="entry name" value="DNA UTILIZATION PROTEIN HOFN"/>
    <property type="match status" value="1"/>
</dbReference>
<dbReference type="SUPFAM" id="SSF53067">
    <property type="entry name" value="Actin-like ATPase domain"/>
    <property type="match status" value="1"/>
</dbReference>
<feature type="transmembrane region" description="Helical" evidence="1">
    <location>
        <begin position="190"/>
        <end position="208"/>
    </location>
</feature>
<dbReference type="RefSeq" id="WP_211683116.1">
    <property type="nucleotide sequence ID" value="NZ_JAGRQH010000010.1"/>
</dbReference>
<keyword evidence="1" id="KW-1133">Transmembrane helix</keyword>
<dbReference type="InterPro" id="IPR007813">
    <property type="entry name" value="PilN"/>
</dbReference>
<protein>
    <submittedName>
        <fullName evidence="2">PilN domain-containing protein</fullName>
    </submittedName>
</protein>
<dbReference type="InterPro" id="IPR043129">
    <property type="entry name" value="ATPase_NBD"/>
</dbReference>
<evidence type="ECO:0000313" key="2">
    <source>
        <dbReference type="EMBL" id="MBR0560589.1"/>
    </source>
</evidence>
<gene>
    <name evidence="2" type="ORF">KB213_11065</name>
</gene>
<sequence>MNGLRTINHFPMLPVFLRWWRDRLSECLPTRLRAKQTETLLNVSEDGTLALSPLEIHSLPRPKRKTFLHNPPHTVLCLPPGSILKRRITLPEAARTDPARAAHYELDRLTPFQPDDIVWSLDPTPHPAPPGSIAFDLLIAPRRTFNTAQEQLAAHALAPTHLRATSRHSSHPITLPLSRTISAKHPRHKVFTLLVFLLLLAPFLFQQIHLFRINSALSTLENGRSHAEALQHQIMLTQLGPLAVQKEEQRNGIPLITLQNLTDALPDDTYLTSLRLRGRQISLEGQSKEAARLIVTMRQTGHFSDVAFSGPVLRSDNHQADLFSLTATATNALGQP</sequence>
<dbReference type="Gene3D" id="3.30.420.380">
    <property type="match status" value="1"/>
</dbReference>
<keyword evidence="1" id="KW-0812">Transmembrane</keyword>
<evidence type="ECO:0000256" key="1">
    <source>
        <dbReference type="SAM" id="Phobius"/>
    </source>
</evidence>